<dbReference type="SUPFAM" id="SSF57567">
    <property type="entry name" value="Serine protease inhibitors"/>
    <property type="match status" value="1"/>
</dbReference>
<dbReference type="Pfam" id="PF01826">
    <property type="entry name" value="TIL"/>
    <property type="match status" value="1"/>
</dbReference>
<evidence type="ECO:0000313" key="4">
    <source>
        <dbReference type="WBParaSite" id="MBELARI_LOCUS21318"/>
    </source>
</evidence>
<accession>A0AAF3F4L3</accession>
<name>A0AAF3F4L3_9BILA</name>
<dbReference type="Gene3D" id="2.10.25.10">
    <property type="entry name" value="Laminin"/>
    <property type="match status" value="1"/>
</dbReference>
<evidence type="ECO:0000256" key="1">
    <source>
        <dbReference type="ARBA" id="ARBA00022900"/>
    </source>
</evidence>
<keyword evidence="1" id="KW-0722">Serine protease inhibitor</keyword>
<feature type="domain" description="TIL" evidence="2">
    <location>
        <begin position="11"/>
        <end position="67"/>
    </location>
</feature>
<reference evidence="4" key="1">
    <citation type="submission" date="2024-02" db="UniProtKB">
        <authorList>
            <consortium name="WormBaseParasite"/>
        </authorList>
    </citation>
    <scope>IDENTIFICATION</scope>
</reference>
<proteinExistence type="predicted"/>
<dbReference type="GO" id="GO:0004867">
    <property type="term" value="F:serine-type endopeptidase inhibitor activity"/>
    <property type="evidence" value="ECO:0007669"/>
    <property type="project" value="UniProtKB-KW"/>
</dbReference>
<evidence type="ECO:0000313" key="3">
    <source>
        <dbReference type="Proteomes" id="UP000887575"/>
    </source>
</evidence>
<organism evidence="3 4">
    <name type="scientific">Mesorhabditis belari</name>
    <dbReference type="NCBI Taxonomy" id="2138241"/>
    <lineage>
        <taxon>Eukaryota</taxon>
        <taxon>Metazoa</taxon>
        <taxon>Ecdysozoa</taxon>
        <taxon>Nematoda</taxon>
        <taxon>Chromadorea</taxon>
        <taxon>Rhabditida</taxon>
        <taxon>Rhabditina</taxon>
        <taxon>Rhabditomorpha</taxon>
        <taxon>Rhabditoidea</taxon>
        <taxon>Rhabditidae</taxon>
        <taxon>Mesorhabditinae</taxon>
        <taxon>Mesorhabditis</taxon>
    </lineage>
</organism>
<sequence length="69" mass="8149">MIAEAAWWNFCPENERWMYCKTGCERKCGDDLSEKCIHSIDCLEKNLCECQLGFVRLENRCVRPDECPE</sequence>
<dbReference type="InterPro" id="IPR002919">
    <property type="entry name" value="TIL_dom"/>
</dbReference>
<dbReference type="CDD" id="cd19941">
    <property type="entry name" value="TIL"/>
    <property type="match status" value="1"/>
</dbReference>
<dbReference type="WBParaSite" id="MBELARI_LOCUS21318">
    <property type="protein sequence ID" value="MBELARI_LOCUS21318"/>
    <property type="gene ID" value="MBELARI_LOCUS21318"/>
</dbReference>
<evidence type="ECO:0000259" key="2">
    <source>
        <dbReference type="Pfam" id="PF01826"/>
    </source>
</evidence>
<dbReference type="Proteomes" id="UP000887575">
    <property type="component" value="Unassembled WGS sequence"/>
</dbReference>
<protein>
    <submittedName>
        <fullName evidence="4">TIL domain-containing protein</fullName>
    </submittedName>
</protein>
<keyword evidence="1" id="KW-0646">Protease inhibitor</keyword>
<dbReference type="InterPro" id="IPR036084">
    <property type="entry name" value="Ser_inhib-like_sf"/>
</dbReference>
<keyword evidence="3" id="KW-1185">Reference proteome</keyword>
<dbReference type="AlphaFoldDB" id="A0AAF3F4L3"/>